<feature type="transmembrane region" description="Helical" evidence="2">
    <location>
        <begin position="93"/>
        <end position="111"/>
    </location>
</feature>
<dbReference type="PROSITE" id="PS51257">
    <property type="entry name" value="PROKAR_LIPOPROTEIN"/>
    <property type="match status" value="1"/>
</dbReference>
<comment type="caution">
    <text evidence="3">The sequence shown here is derived from an EMBL/GenBank/DDBJ whole genome shotgun (WGS) entry which is preliminary data.</text>
</comment>
<dbReference type="AlphaFoldDB" id="A0AAN7WHH7"/>
<name>A0AAN7WHH7_9PEZI</name>
<keyword evidence="2" id="KW-0812">Transmembrane</keyword>
<evidence type="ECO:0000256" key="2">
    <source>
        <dbReference type="SAM" id="Phobius"/>
    </source>
</evidence>
<accession>A0AAN7WHH7</accession>
<dbReference type="Proteomes" id="UP001310594">
    <property type="component" value="Unassembled WGS sequence"/>
</dbReference>
<dbReference type="EMBL" id="JAVRQU010000001">
    <property type="protein sequence ID" value="KAK5708043.1"/>
    <property type="molecule type" value="Genomic_DNA"/>
</dbReference>
<feature type="compositionally biased region" description="Polar residues" evidence="1">
    <location>
        <begin position="138"/>
        <end position="153"/>
    </location>
</feature>
<reference evidence="3" key="1">
    <citation type="submission" date="2023-08" db="EMBL/GenBank/DDBJ databases">
        <title>Black Yeasts Isolated from many extreme environments.</title>
        <authorList>
            <person name="Coleine C."/>
            <person name="Stajich J.E."/>
            <person name="Selbmann L."/>
        </authorList>
    </citation>
    <scope>NUCLEOTIDE SEQUENCE</scope>
    <source>
        <strain evidence="3">CCFEE 5810</strain>
    </source>
</reference>
<proteinExistence type="predicted"/>
<gene>
    <name evidence="3" type="ORF">LTR97_000583</name>
</gene>
<keyword evidence="2" id="KW-1133">Transmembrane helix</keyword>
<feature type="region of interest" description="Disordered" evidence="1">
    <location>
        <begin position="138"/>
        <end position="164"/>
    </location>
</feature>
<evidence type="ECO:0000313" key="4">
    <source>
        <dbReference type="Proteomes" id="UP001310594"/>
    </source>
</evidence>
<protein>
    <submittedName>
        <fullName evidence="3">Uncharacterized protein</fullName>
    </submittedName>
</protein>
<feature type="compositionally biased region" description="Basic and acidic residues" evidence="1">
    <location>
        <begin position="155"/>
        <end position="164"/>
    </location>
</feature>
<feature type="transmembrane region" description="Helical" evidence="2">
    <location>
        <begin position="12"/>
        <end position="35"/>
    </location>
</feature>
<sequence>MATAKLRTPTLAFAALSICLNLAIIGCAGRTLSFYNTEQSSNAWLLPIWPNHFDTRELHALVGTATAIVVLNAVLVAALFVRARFAFYSTIPVFLIQIFMLAMAVYTVAVGNNTQPTRIMSDTEKSVSQHELGQIRAQSFETKSESPRSQQEAQMDAKKGVQFA</sequence>
<evidence type="ECO:0000313" key="3">
    <source>
        <dbReference type="EMBL" id="KAK5708043.1"/>
    </source>
</evidence>
<keyword evidence="2" id="KW-0472">Membrane</keyword>
<evidence type="ECO:0000256" key="1">
    <source>
        <dbReference type="SAM" id="MobiDB-lite"/>
    </source>
</evidence>
<organism evidence="3 4">
    <name type="scientific">Elasticomyces elasticus</name>
    <dbReference type="NCBI Taxonomy" id="574655"/>
    <lineage>
        <taxon>Eukaryota</taxon>
        <taxon>Fungi</taxon>
        <taxon>Dikarya</taxon>
        <taxon>Ascomycota</taxon>
        <taxon>Pezizomycotina</taxon>
        <taxon>Dothideomycetes</taxon>
        <taxon>Dothideomycetidae</taxon>
        <taxon>Mycosphaerellales</taxon>
        <taxon>Teratosphaeriaceae</taxon>
        <taxon>Elasticomyces</taxon>
    </lineage>
</organism>
<feature type="transmembrane region" description="Helical" evidence="2">
    <location>
        <begin position="58"/>
        <end position="81"/>
    </location>
</feature>